<dbReference type="EMBL" id="JAHRIQ010012602">
    <property type="protein sequence ID" value="MEQ2224970.1"/>
    <property type="molecule type" value="Genomic_DNA"/>
</dbReference>
<name>A0ABV0SWH9_9TELE</name>
<evidence type="ECO:0000313" key="2">
    <source>
        <dbReference type="EMBL" id="MEQ2224970.1"/>
    </source>
</evidence>
<protein>
    <submittedName>
        <fullName evidence="2">Uncharacterized protein</fullName>
    </submittedName>
</protein>
<sequence length="125" mass="13899">MPTPARRLSPGGTPQWKSVQPLSRRLVPEPEPCVEVSPTISSQTLSTSYTNSGSFPTREVTFHVPRASFCSPIVCSSNGGDKLLCFSWFYFLSVLLIEKQSSYNFLQFLVMQSTHNACIVLHSLN</sequence>
<keyword evidence="3" id="KW-1185">Reference proteome</keyword>
<reference evidence="2 3" key="1">
    <citation type="submission" date="2021-06" db="EMBL/GenBank/DDBJ databases">
        <authorList>
            <person name="Palmer J.M."/>
        </authorList>
    </citation>
    <scope>NUCLEOTIDE SEQUENCE [LARGE SCALE GENOMIC DNA]</scope>
    <source>
        <strain evidence="3">if_2019</strain>
        <tissue evidence="2">Muscle</tissue>
    </source>
</reference>
<feature type="region of interest" description="Disordered" evidence="1">
    <location>
        <begin position="1"/>
        <end position="21"/>
    </location>
</feature>
<organism evidence="2 3">
    <name type="scientific">Ilyodon furcidens</name>
    <name type="common">goldbreast splitfin</name>
    <dbReference type="NCBI Taxonomy" id="33524"/>
    <lineage>
        <taxon>Eukaryota</taxon>
        <taxon>Metazoa</taxon>
        <taxon>Chordata</taxon>
        <taxon>Craniata</taxon>
        <taxon>Vertebrata</taxon>
        <taxon>Euteleostomi</taxon>
        <taxon>Actinopterygii</taxon>
        <taxon>Neopterygii</taxon>
        <taxon>Teleostei</taxon>
        <taxon>Neoteleostei</taxon>
        <taxon>Acanthomorphata</taxon>
        <taxon>Ovalentaria</taxon>
        <taxon>Atherinomorphae</taxon>
        <taxon>Cyprinodontiformes</taxon>
        <taxon>Goodeidae</taxon>
        <taxon>Ilyodon</taxon>
    </lineage>
</organism>
<evidence type="ECO:0000256" key="1">
    <source>
        <dbReference type="SAM" id="MobiDB-lite"/>
    </source>
</evidence>
<evidence type="ECO:0000313" key="3">
    <source>
        <dbReference type="Proteomes" id="UP001482620"/>
    </source>
</evidence>
<dbReference type="Proteomes" id="UP001482620">
    <property type="component" value="Unassembled WGS sequence"/>
</dbReference>
<gene>
    <name evidence="2" type="ORF">ILYODFUR_012789</name>
</gene>
<proteinExistence type="predicted"/>
<accession>A0ABV0SWH9</accession>
<comment type="caution">
    <text evidence="2">The sequence shown here is derived from an EMBL/GenBank/DDBJ whole genome shotgun (WGS) entry which is preliminary data.</text>
</comment>